<dbReference type="STRING" id="47428.A0A284RMZ6"/>
<dbReference type="Gene3D" id="3.80.10.10">
    <property type="entry name" value="Ribonuclease Inhibitor"/>
    <property type="match status" value="1"/>
</dbReference>
<protein>
    <recommendedName>
        <fullName evidence="1">F-box domain-containing protein</fullName>
    </recommendedName>
</protein>
<dbReference type="EMBL" id="FUEG01000011">
    <property type="protein sequence ID" value="SJL10095.1"/>
    <property type="molecule type" value="Genomic_DNA"/>
</dbReference>
<evidence type="ECO:0000313" key="2">
    <source>
        <dbReference type="EMBL" id="SJL10095.1"/>
    </source>
</evidence>
<feature type="domain" description="F-box" evidence="1">
    <location>
        <begin position="33"/>
        <end position="63"/>
    </location>
</feature>
<accession>A0A284RMZ6</accession>
<evidence type="ECO:0000313" key="3">
    <source>
        <dbReference type="Proteomes" id="UP000219338"/>
    </source>
</evidence>
<sequence>MSRPAGANNPLFPTVTTTNAKVIDCSKMVTADNLNLDVLELVFSHLSGNDLPSVALVSNSFYDGVLPRLYKTLWYSIRHGKKYPKTLSPFASILRAKHLAKYVQHVEISFVPTIKSTGHRSQFDPRFLHDCKAALDLCHNLFSFRCSEHILPFLLLGDEIKPLLRNVRIFAAEITPDPAQSLMQMEHLETLCLDNGSWAVMDLLPKWSALLGKTLTTLTISNSPELNETVLEPAMRNLPHLLHLHVIGCQRIDHVVLFRLVVHTPLLESLSLTTFESSRQLEKNPLSLPHLRHLSIDTRYSMVSSPVPSMLADILAHLKHSAPPLASFQIRIPEPQVVVGSGFIDQLLASHALTLRRLAFLGCGMKLESLTAVCKSCINLETLHICIPNFKDPLTHARFMDAIGRSRTLHTLVDADDHTAHGAHFVLRPADVEKMMLTVRNLTKVVCDKKRWTGRRDSSGKLHISMDRIITHIRPRPHWFMSTDLE</sequence>
<dbReference type="InterPro" id="IPR036047">
    <property type="entry name" value="F-box-like_dom_sf"/>
</dbReference>
<evidence type="ECO:0000259" key="1">
    <source>
        <dbReference type="Pfam" id="PF00646"/>
    </source>
</evidence>
<name>A0A284RMZ6_ARMOS</name>
<proteinExistence type="predicted"/>
<dbReference type="InterPro" id="IPR032675">
    <property type="entry name" value="LRR_dom_sf"/>
</dbReference>
<dbReference type="InterPro" id="IPR001810">
    <property type="entry name" value="F-box_dom"/>
</dbReference>
<dbReference type="Pfam" id="PF00646">
    <property type="entry name" value="F-box"/>
    <property type="match status" value="1"/>
</dbReference>
<dbReference type="Proteomes" id="UP000219338">
    <property type="component" value="Unassembled WGS sequence"/>
</dbReference>
<organism evidence="2 3">
    <name type="scientific">Armillaria ostoyae</name>
    <name type="common">Armillaria root rot fungus</name>
    <dbReference type="NCBI Taxonomy" id="47428"/>
    <lineage>
        <taxon>Eukaryota</taxon>
        <taxon>Fungi</taxon>
        <taxon>Dikarya</taxon>
        <taxon>Basidiomycota</taxon>
        <taxon>Agaricomycotina</taxon>
        <taxon>Agaricomycetes</taxon>
        <taxon>Agaricomycetidae</taxon>
        <taxon>Agaricales</taxon>
        <taxon>Marasmiineae</taxon>
        <taxon>Physalacriaceae</taxon>
        <taxon>Armillaria</taxon>
    </lineage>
</organism>
<dbReference type="SUPFAM" id="SSF52047">
    <property type="entry name" value="RNI-like"/>
    <property type="match status" value="1"/>
</dbReference>
<gene>
    <name evidence="2" type="ORF">ARMOST_13477</name>
</gene>
<keyword evidence="3" id="KW-1185">Reference proteome</keyword>
<dbReference type="OrthoDB" id="3005567at2759"/>
<dbReference type="OMA" id="LYMITEL"/>
<dbReference type="SUPFAM" id="SSF81383">
    <property type="entry name" value="F-box domain"/>
    <property type="match status" value="1"/>
</dbReference>
<reference evidence="3" key="1">
    <citation type="journal article" date="2017" name="Nat. Ecol. Evol.">
        <title>Genome expansion and lineage-specific genetic innovations in the forest pathogenic fungi Armillaria.</title>
        <authorList>
            <person name="Sipos G."/>
            <person name="Prasanna A.N."/>
            <person name="Walter M.C."/>
            <person name="O'Connor E."/>
            <person name="Balint B."/>
            <person name="Krizsan K."/>
            <person name="Kiss B."/>
            <person name="Hess J."/>
            <person name="Varga T."/>
            <person name="Slot J."/>
            <person name="Riley R."/>
            <person name="Boka B."/>
            <person name="Rigling D."/>
            <person name="Barry K."/>
            <person name="Lee J."/>
            <person name="Mihaltcheva S."/>
            <person name="LaButti K."/>
            <person name="Lipzen A."/>
            <person name="Waldron R."/>
            <person name="Moloney N.M."/>
            <person name="Sperisen C."/>
            <person name="Kredics L."/>
            <person name="Vagvoelgyi C."/>
            <person name="Patrignani A."/>
            <person name="Fitzpatrick D."/>
            <person name="Nagy I."/>
            <person name="Doyle S."/>
            <person name="Anderson J.B."/>
            <person name="Grigoriev I.V."/>
            <person name="Gueldener U."/>
            <person name="Muensterkoetter M."/>
            <person name="Nagy L.G."/>
        </authorList>
    </citation>
    <scope>NUCLEOTIDE SEQUENCE [LARGE SCALE GENOMIC DNA]</scope>
    <source>
        <strain evidence="3">C18/9</strain>
    </source>
</reference>
<dbReference type="AlphaFoldDB" id="A0A284RMZ6"/>